<evidence type="ECO:0000313" key="14">
    <source>
        <dbReference type="Proteomes" id="UP000663834"/>
    </source>
</evidence>
<keyword evidence="5" id="KW-0677">Repeat</keyword>
<comment type="caution">
    <text evidence="10">The sequence shown here is derived from an EMBL/GenBank/DDBJ whole genome shotgun (WGS) entry which is preliminary data.</text>
</comment>
<dbReference type="InterPro" id="IPR011990">
    <property type="entry name" value="TPR-like_helical_dom_sf"/>
</dbReference>
<evidence type="ECO:0000313" key="10">
    <source>
        <dbReference type="EMBL" id="CAF1308299.1"/>
    </source>
</evidence>
<dbReference type="SUPFAM" id="SSF48452">
    <property type="entry name" value="TPR-like"/>
    <property type="match status" value="2"/>
</dbReference>
<dbReference type="Gene3D" id="3.90.176.10">
    <property type="entry name" value="Toxin ADP-ribosyltransferase, Chain A, domain 1"/>
    <property type="match status" value="1"/>
</dbReference>
<keyword evidence="9" id="KW-0521">NADP</keyword>
<sequence>MTKRLNDLKQSISNTLFKRNIQRRNLEFFSIAWYHDSTDDIKDEALLKLRQKINGLLEFLSLNELHEYFETTSADDNQILLIVSAKFTSDLLAIVEQLEQIISIFIFSGGIQEEDVEYLVPKCSKVKGHYTTIEDIIQNVENELTRLSQLEDLEISIDIYDRTESGENSNDKAKFLWLRLLIDVLMKIEDQCPPEKILTEYERHISRKLQQNDEISFREFTDEYIAKIPVRQFVGVCKQHCEGNRVQLAKLMKFEETYTPSQSLLWFTQEPFIFRVLNKALRFQHVDILYQYRFLIRDLATQLSTQKKDEMNFHVYRGQVMTNEELQQVTKPTNQFVRFNSFLSTSRDREIAQAFAISSLIDESRQQMVLFDIEINSQINDTRTYADISQWSTFPEEQEILFMCGSVFRLTRVVQHESGLQIIELALCNENDDELRRVYEDLKHEYLSDARNISLLDLGNILKDTNRTVEAAKYYFELMNAVEDGDPLIQRCLHNLALLRYKQCDYESTLEYLQMALDLEVVSSEREESFICSIYNWIGNVFLMRQNFDRALENYNEGLKHKSKIDSRDQLGEIKLYANIANVYTYQKRYELALEKHLECLAMKQEILQDFQHPMIAASYVHMGIVYTKLKRYQEAIDILEKALDIQCKVLGNDHLDVGVTLYNLGVAYDEQKNYDRASQYYLEAVENFPINHAYFKRVQVAMKEIENKTH</sequence>
<dbReference type="PROSITE" id="PS51996">
    <property type="entry name" value="TR_MART"/>
    <property type="match status" value="1"/>
</dbReference>
<dbReference type="Proteomes" id="UP000663824">
    <property type="component" value="Unassembled WGS sequence"/>
</dbReference>
<keyword evidence="2 9" id="KW-0328">Glycosyltransferase</keyword>
<dbReference type="OrthoDB" id="10040854at2759"/>
<keyword evidence="3 9" id="KW-0808">Transferase</keyword>
<dbReference type="GO" id="GO:0106274">
    <property type="term" value="F:NAD+-protein-arginine ADP-ribosyltransferase activity"/>
    <property type="evidence" value="ECO:0007669"/>
    <property type="project" value="UniProtKB-EC"/>
</dbReference>
<evidence type="ECO:0000313" key="12">
    <source>
        <dbReference type="EMBL" id="CAF2115132.1"/>
    </source>
</evidence>
<dbReference type="Proteomes" id="UP000663834">
    <property type="component" value="Unassembled WGS sequence"/>
</dbReference>
<dbReference type="EMBL" id="CAJNOW010001140">
    <property type="protein sequence ID" value="CAF1308299.1"/>
    <property type="molecule type" value="Genomic_DNA"/>
</dbReference>
<dbReference type="GO" id="GO:0016779">
    <property type="term" value="F:nucleotidyltransferase activity"/>
    <property type="evidence" value="ECO:0007669"/>
    <property type="project" value="UniProtKB-KW"/>
</dbReference>
<reference evidence="10" key="1">
    <citation type="submission" date="2021-02" db="EMBL/GenBank/DDBJ databases">
        <authorList>
            <person name="Nowell W R."/>
        </authorList>
    </citation>
    <scope>NUCLEOTIDE SEQUENCE</scope>
</reference>
<keyword evidence="9" id="KW-0520">NAD</keyword>
<dbReference type="PROSITE" id="PS50005">
    <property type="entry name" value="TPR"/>
    <property type="match status" value="2"/>
</dbReference>
<protein>
    <recommendedName>
        <fullName evidence="9">NAD(P)(+)--arginine ADP-ribosyltransferase</fullName>
        <ecNumber evidence="9">2.4.2.31</ecNumber>
    </recommendedName>
    <alternativeName>
        <fullName evidence="9">Mono(ADP-ribosyl)transferase</fullName>
    </alternativeName>
</protein>
<dbReference type="Pfam" id="PF13424">
    <property type="entry name" value="TPR_12"/>
    <property type="match status" value="2"/>
</dbReference>
<dbReference type="SUPFAM" id="SSF56399">
    <property type="entry name" value="ADP-ribosylation"/>
    <property type="match status" value="1"/>
</dbReference>
<dbReference type="Gene3D" id="1.25.40.10">
    <property type="entry name" value="Tetratricopeptide repeat domain"/>
    <property type="match status" value="2"/>
</dbReference>
<dbReference type="PANTHER" id="PTHR45641:SF19">
    <property type="entry name" value="NEPHROCYSTIN-3"/>
    <property type="match status" value="1"/>
</dbReference>
<dbReference type="SMART" id="SM00028">
    <property type="entry name" value="TPR"/>
    <property type="match status" value="5"/>
</dbReference>
<evidence type="ECO:0000256" key="3">
    <source>
        <dbReference type="ARBA" id="ARBA00022679"/>
    </source>
</evidence>
<gene>
    <name evidence="11" type="ORF">CJN711_LOCUS31014</name>
    <name evidence="10" type="ORF">KQP761_LOCUS5124</name>
    <name evidence="12" type="ORF">MBJ925_LOCUS24809</name>
    <name evidence="13" type="ORF">SMN809_LOCUS3324</name>
</gene>
<feature type="repeat" description="TPR" evidence="8">
    <location>
        <begin position="617"/>
        <end position="650"/>
    </location>
</feature>
<evidence type="ECO:0000256" key="2">
    <source>
        <dbReference type="ARBA" id="ARBA00022676"/>
    </source>
</evidence>
<feature type="repeat" description="TPR" evidence="8">
    <location>
        <begin position="659"/>
        <end position="692"/>
    </location>
</feature>
<dbReference type="EMBL" id="CAJNOV010014738">
    <property type="protein sequence ID" value="CAF1559420.1"/>
    <property type="molecule type" value="Genomic_DNA"/>
</dbReference>
<evidence type="ECO:0000256" key="8">
    <source>
        <dbReference type="PROSITE-ProRule" id="PRU00339"/>
    </source>
</evidence>
<accession>A0A815ECS8</accession>
<dbReference type="Pfam" id="PF01129">
    <property type="entry name" value="ART"/>
    <property type="match status" value="1"/>
</dbReference>
<evidence type="ECO:0000256" key="6">
    <source>
        <dbReference type="ARBA" id="ARBA00022803"/>
    </source>
</evidence>
<dbReference type="AlphaFoldDB" id="A0A815ECS8"/>
<evidence type="ECO:0000256" key="9">
    <source>
        <dbReference type="RuleBase" id="RU361228"/>
    </source>
</evidence>
<keyword evidence="4" id="KW-0548">Nucleotidyltransferase</keyword>
<evidence type="ECO:0000256" key="4">
    <source>
        <dbReference type="ARBA" id="ARBA00022695"/>
    </source>
</evidence>
<dbReference type="Proteomes" id="UP000663855">
    <property type="component" value="Unassembled WGS sequence"/>
</dbReference>
<dbReference type="InterPro" id="IPR019734">
    <property type="entry name" value="TPR_rpt"/>
</dbReference>
<comment type="similarity">
    <text evidence="1 9">Belongs to the Arg-specific ADP-ribosyltransferase family.</text>
</comment>
<evidence type="ECO:0000313" key="11">
    <source>
        <dbReference type="EMBL" id="CAF1559420.1"/>
    </source>
</evidence>
<name>A0A815ECS8_9BILA</name>
<organism evidence="10 14">
    <name type="scientific">Rotaria magnacalcarata</name>
    <dbReference type="NCBI Taxonomy" id="392030"/>
    <lineage>
        <taxon>Eukaryota</taxon>
        <taxon>Metazoa</taxon>
        <taxon>Spiralia</taxon>
        <taxon>Gnathifera</taxon>
        <taxon>Rotifera</taxon>
        <taxon>Eurotatoria</taxon>
        <taxon>Bdelloidea</taxon>
        <taxon>Philodinida</taxon>
        <taxon>Philodinidae</taxon>
        <taxon>Rotaria</taxon>
    </lineage>
</organism>
<evidence type="ECO:0000256" key="1">
    <source>
        <dbReference type="ARBA" id="ARBA00009558"/>
    </source>
</evidence>
<dbReference type="PANTHER" id="PTHR45641">
    <property type="entry name" value="TETRATRICOPEPTIDE REPEAT PROTEIN (AFU_ORTHOLOGUE AFUA_6G03870)"/>
    <property type="match status" value="1"/>
</dbReference>
<dbReference type="EMBL" id="CAJOBI010000679">
    <property type="protein sequence ID" value="CAF3838967.1"/>
    <property type="molecule type" value="Genomic_DNA"/>
</dbReference>
<dbReference type="InterPro" id="IPR000768">
    <property type="entry name" value="ART"/>
</dbReference>
<dbReference type="EC" id="2.4.2.31" evidence="9"/>
<dbReference type="PROSITE" id="PS50293">
    <property type="entry name" value="TPR_REGION"/>
    <property type="match status" value="1"/>
</dbReference>
<evidence type="ECO:0000313" key="13">
    <source>
        <dbReference type="EMBL" id="CAF3838967.1"/>
    </source>
</evidence>
<dbReference type="EMBL" id="CAJNRE010012967">
    <property type="protein sequence ID" value="CAF2115132.1"/>
    <property type="molecule type" value="Genomic_DNA"/>
</dbReference>
<comment type="catalytic activity">
    <reaction evidence="7 9">
        <text>L-arginyl-[protein] + NAD(+) = N(omega)-(ADP-D-ribosyl)-L-arginyl-[protein] + nicotinamide + H(+)</text>
        <dbReference type="Rhea" id="RHEA:19149"/>
        <dbReference type="Rhea" id="RHEA-COMP:10532"/>
        <dbReference type="Rhea" id="RHEA-COMP:15087"/>
        <dbReference type="ChEBI" id="CHEBI:15378"/>
        <dbReference type="ChEBI" id="CHEBI:17154"/>
        <dbReference type="ChEBI" id="CHEBI:29965"/>
        <dbReference type="ChEBI" id="CHEBI:57540"/>
        <dbReference type="ChEBI" id="CHEBI:142554"/>
        <dbReference type="EC" id="2.4.2.31"/>
    </reaction>
</comment>
<evidence type="ECO:0000256" key="7">
    <source>
        <dbReference type="ARBA" id="ARBA00047597"/>
    </source>
</evidence>
<dbReference type="Proteomes" id="UP000676336">
    <property type="component" value="Unassembled WGS sequence"/>
</dbReference>
<evidence type="ECO:0000256" key="5">
    <source>
        <dbReference type="ARBA" id="ARBA00022737"/>
    </source>
</evidence>
<proteinExistence type="inferred from homology"/>
<keyword evidence="6 8" id="KW-0802">TPR repeat</keyword>